<evidence type="ECO:0000313" key="1">
    <source>
        <dbReference type="EMBL" id="CAG8688244.1"/>
    </source>
</evidence>
<dbReference type="Proteomes" id="UP000789860">
    <property type="component" value="Unassembled WGS sequence"/>
</dbReference>
<comment type="caution">
    <text evidence="1">The sequence shown here is derived from an EMBL/GenBank/DDBJ whole genome shotgun (WGS) entry which is preliminary data.</text>
</comment>
<organism evidence="1 2">
    <name type="scientific">Scutellospora calospora</name>
    <dbReference type="NCBI Taxonomy" id="85575"/>
    <lineage>
        <taxon>Eukaryota</taxon>
        <taxon>Fungi</taxon>
        <taxon>Fungi incertae sedis</taxon>
        <taxon>Mucoromycota</taxon>
        <taxon>Glomeromycotina</taxon>
        <taxon>Glomeromycetes</taxon>
        <taxon>Diversisporales</taxon>
        <taxon>Gigasporaceae</taxon>
        <taxon>Scutellospora</taxon>
    </lineage>
</organism>
<keyword evidence="2" id="KW-1185">Reference proteome</keyword>
<feature type="non-terminal residue" evidence="1">
    <location>
        <position position="120"/>
    </location>
</feature>
<accession>A0ACA9P389</accession>
<feature type="non-terminal residue" evidence="1">
    <location>
        <position position="1"/>
    </location>
</feature>
<name>A0ACA9P389_9GLOM</name>
<proteinExistence type="predicted"/>
<protein>
    <submittedName>
        <fullName evidence="1">5412_t:CDS:1</fullName>
    </submittedName>
</protein>
<reference evidence="1" key="1">
    <citation type="submission" date="2021-06" db="EMBL/GenBank/DDBJ databases">
        <authorList>
            <person name="Kallberg Y."/>
            <person name="Tangrot J."/>
            <person name="Rosling A."/>
        </authorList>
    </citation>
    <scope>NUCLEOTIDE SEQUENCE</scope>
    <source>
        <strain evidence="1">AU212A</strain>
    </source>
</reference>
<sequence>ILKNHPNKVIKDVANIINSRGFFDDIECLAQIICPAKEAVKAVECKSTTLADVYIKLVQLVSAIHHIPPETEYPKAVVNLWKSLGSGDISAKILLTQMKNYHEFVKPYNDYWVDNTNTLT</sequence>
<dbReference type="EMBL" id="CAJVPM010034805">
    <property type="protein sequence ID" value="CAG8688244.1"/>
    <property type="molecule type" value="Genomic_DNA"/>
</dbReference>
<evidence type="ECO:0000313" key="2">
    <source>
        <dbReference type="Proteomes" id="UP000789860"/>
    </source>
</evidence>
<gene>
    <name evidence="1" type="ORF">SCALOS_LOCUS10026</name>
</gene>